<evidence type="ECO:0000256" key="1">
    <source>
        <dbReference type="ARBA" id="ARBA00004123"/>
    </source>
</evidence>
<proteinExistence type="evidence at transcript level"/>
<dbReference type="Pfam" id="PF03184">
    <property type="entry name" value="DDE_1"/>
    <property type="match status" value="1"/>
</dbReference>
<dbReference type="GO" id="GO:0005634">
    <property type="term" value="C:nucleus"/>
    <property type="evidence" value="ECO:0007669"/>
    <property type="project" value="UniProtKB-SubCell"/>
</dbReference>
<dbReference type="InterPro" id="IPR009057">
    <property type="entry name" value="Homeodomain-like_sf"/>
</dbReference>
<dbReference type="Pfam" id="PF03221">
    <property type="entry name" value="HTH_Tnp_Tc5"/>
    <property type="match status" value="1"/>
</dbReference>
<evidence type="ECO:0000256" key="2">
    <source>
        <dbReference type="ARBA" id="ARBA00023125"/>
    </source>
</evidence>
<accession>A0A131Y526</accession>
<dbReference type="SMART" id="SM00674">
    <property type="entry name" value="CENPB"/>
    <property type="match status" value="1"/>
</dbReference>
<dbReference type="AlphaFoldDB" id="A0A131Y526"/>
<dbReference type="Pfam" id="PF13518">
    <property type="entry name" value="HTH_28"/>
    <property type="match status" value="1"/>
</dbReference>
<dbReference type="InterPro" id="IPR010921">
    <property type="entry name" value="Trp_repressor/repl_initiator"/>
</dbReference>
<dbReference type="InterPro" id="IPR055247">
    <property type="entry name" value="InsJ-like_HTH"/>
</dbReference>
<dbReference type="InterPro" id="IPR004875">
    <property type="entry name" value="DDE_SF_endonuclease_dom"/>
</dbReference>
<organism evidence="4">
    <name type="scientific">Ixodes ricinus</name>
    <name type="common">Common tick</name>
    <name type="synonym">Acarus ricinus</name>
    <dbReference type="NCBI Taxonomy" id="34613"/>
    <lineage>
        <taxon>Eukaryota</taxon>
        <taxon>Metazoa</taxon>
        <taxon>Ecdysozoa</taxon>
        <taxon>Arthropoda</taxon>
        <taxon>Chelicerata</taxon>
        <taxon>Arachnida</taxon>
        <taxon>Acari</taxon>
        <taxon>Parasitiformes</taxon>
        <taxon>Ixodida</taxon>
        <taxon>Ixodoidea</taxon>
        <taxon>Ixodidae</taxon>
        <taxon>Ixodinae</taxon>
        <taxon>Ixodes</taxon>
    </lineage>
</organism>
<dbReference type="InterPro" id="IPR006600">
    <property type="entry name" value="HTH_CenpB_DNA-bd_dom"/>
</dbReference>
<evidence type="ECO:0000259" key="3">
    <source>
        <dbReference type="PROSITE" id="PS51253"/>
    </source>
</evidence>
<dbReference type="SUPFAM" id="SSF46689">
    <property type="entry name" value="Homeodomain-like"/>
    <property type="match status" value="1"/>
</dbReference>
<feature type="non-terminal residue" evidence="4">
    <location>
        <position position="1"/>
    </location>
</feature>
<evidence type="ECO:0000313" key="4">
    <source>
        <dbReference type="EMBL" id="JAP73592.1"/>
    </source>
</evidence>
<reference evidence="4" key="1">
    <citation type="submission" date="2016-02" db="EMBL/GenBank/DDBJ databases">
        <title>RNAseq analyses of the midgut from blood- or serum-fed Ixodes ricinus ticks.</title>
        <authorList>
            <person name="Perner J."/>
            <person name="Provaznik J."/>
            <person name="Schrenkova J."/>
            <person name="Urbanova V."/>
            <person name="Ribeiro J.M."/>
            <person name="Kopacek P."/>
        </authorList>
    </citation>
    <scope>NUCLEOTIDE SEQUENCE</scope>
    <source>
        <tissue evidence="4">Gut</tissue>
    </source>
</reference>
<dbReference type="Gene3D" id="1.10.10.60">
    <property type="entry name" value="Homeodomain-like"/>
    <property type="match status" value="2"/>
</dbReference>
<sequence>RQSFTVEKKVEVVRWHRKAGSNVSKTARQFGLDRKQVRQWNATYETLLQECHGKGKFKRSLNCGRAVFSEEIDDGLFEFLQEERAAGRAVSNRLLQEQARKLASEAKVGNFNASHQYLSRWKKRFNVSLRAATNDSQKLPIDHAEAVSAFRRTVGTLRLQHDYNDFCIANMDQTMVRMDQPATRTNNVAGEATIRIANTGCSRRGFTVALCATAAGIKLPAFIILKEPTGRIPPKVLFALSVPANVRLSFSKNGWMTSDVLLEWVRRIWGPNRDDVRRLLVLDQAPIHKTDAARKAIAAKDTDVVFVPGGCTSIVQPADISWMKPFKDSLRETWASFIRAGAVTPKGNLKKPSRQDVVHFVSKAWAAVSEEVVARSFKRCGISTALDGSEDGELHERLASAVPPSAALPTTSNSVREEVVDLLFDSESD</sequence>
<dbReference type="EMBL" id="GEFM01002204">
    <property type="protein sequence ID" value="JAP73592.1"/>
    <property type="molecule type" value="mRNA"/>
</dbReference>
<dbReference type="PROSITE" id="PS51253">
    <property type="entry name" value="HTH_CENPB"/>
    <property type="match status" value="1"/>
</dbReference>
<protein>
    <submittedName>
        <fullName evidence="4">Putative pogo family transposase</fullName>
    </submittedName>
</protein>
<name>A0A131Y526_IXORI</name>
<feature type="domain" description="HTH CENPB-type" evidence="3">
    <location>
        <begin position="60"/>
        <end position="131"/>
    </location>
</feature>
<dbReference type="PANTHER" id="PTHR19303:SF57">
    <property type="entry name" value="HTH CENPB-TYPE DOMAIN-CONTAINING PROTEIN"/>
    <property type="match status" value="1"/>
</dbReference>
<dbReference type="SUPFAM" id="SSF48295">
    <property type="entry name" value="TrpR-like"/>
    <property type="match status" value="1"/>
</dbReference>
<keyword evidence="2" id="KW-0238">DNA-binding</keyword>
<dbReference type="InterPro" id="IPR050863">
    <property type="entry name" value="CenT-Element_Derived"/>
</dbReference>
<dbReference type="GO" id="GO:0043565">
    <property type="term" value="F:sequence-specific DNA binding"/>
    <property type="evidence" value="ECO:0007669"/>
    <property type="project" value="InterPro"/>
</dbReference>
<dbReference type="PANTHER" id="PTHR19303">
    <property type="entry name" value="TRANSPOSON"/>
    <property type="match status" value="1"/>
</dbReference>
<feature type="non-terminal residue" evidence="4">
    <location>
        <position position="429"/>
    </location>
</feature>
<comment type="subcellular location">
    <subcellularLocation>
        <location evidence="1">Nucleus</location>
    </subcellularLocation>
</comment>